<name>A0A1T4VY92_9FIRM</name>
<dbReference type="InterPro" id="IPR008964">
    <property type="entry name" value="Invasin/intimin_cell_adhesion"/>
</dbReference>
<proteinExistence type="predicted"/>
<keyword evidence="3" id="KW-0732">Signal</keyword>
<dbReference type="RefSeq" id="WP_078766797.1">
    <property type="nucleotide sequence ID" value="NZ_FUXZ01000012.1"/>
</dbReference>
<evidence type="ECO:0000256" key="2">
    <source>
        <dbReference type="ARBA" id="ARBA00022737"/>
    </source>
</evidence>
<dbReference type="SUPFAM" id="SSF52058">
    <property type="entry name" value="L domain-like"/>
    <property type="match status" value="1"/>
</dbReference>
<feature type="chain" id="PRO_5013092119" evidence="3">
    <location>
        <begin position="29"/>
        <end position="847"/>
    </location>
</feature>
<evidence type="ECO:0000313" key="6">
    <source>
        <dbReference type="Proteomes" id="UP000190814"/>
    </source>
</evidence>
<dbReference type="PANTHER" id="PTHR47566">
    <property type="match status" value="1"/>
</dbReference>
<dbReference type="PROSITE" id="PS00018">
    <property type="entry name" value="EF_HAND_1"/>
    <property type="match status" value="1"/>
</dbReference>
<dbReference type="InterPro" id="IPR036116">
    <property type="entry name" value="FN3_sf"/>
</dbReference>
<accession>A0A1T4VY92</accession>
<sequence length="847" mass="95315">MKSMKKLIAAFMCTAVAFTSFGIQPVRADEEAEEVEPVEEQFEIDEAHFPDENFRKCVAINSDTDGDGWLDNYEIKYTWNLYCENSGVNTVKGIEYFPDLQGLWCKGNNITELDLSKNPKLFGVWCSFNPIKKLDFSPCPDLAWVYCFNCQLEELNFKDNPKLAYLECNKNENLKELDVTHNLELENLFCSNCSLETLDVTHNELLCELDAFGNKLKTLDVSHNPLLKRLDIWDNEELGDVDVSNLKEMQYYNIGNTAAKNPDISNNKHLMEFVCNYNEKISSLDLSHNPELAYLAVECDVSLKELDLSHNPKLYYLLAFGLSSIENIDISKNYRLCKAFNEGAYMHEDREKIGLAYEMKLDYGGSSDPFDELRHLIALDDRIDASLVNSKFDGVNVPDCRLDTNDGLPNNERFITRGCAIQTLYMLAGEILGKKPDVSNLKTRFTDVPKDASYYDAVKWGEANNICFGYPVLCDNKFSGEELINRQDFALMAHRFADLFKLGTALDYGRSDWFKDSLEMDFYTWAPLTWAIQWKIVDIKEDAEYCYPHGRITYNQLYNGLVNLMDIDVGATYAQRVGGNFGAEGDPDATEEQGTGYVGVVPKDQVKIVIAETFAGTIGGTKTSENKNVTANETVIEKDVYGNKIVTLAEKDKEITSITDEKDASGSTFSLLKAKQAKVKKNSIKISWKKVNGADSYVVYGNKCGKKNKYVKLKEVKGTSFTQKKLKKGTYYKYIVVAVGKGKVLATSKTLHIATKGGKVGNDKSVKVKKLKYKLKKGKTAKIKAYAKAESKKLKVKKHRKLSYETSNPKVATVSGKGKIKAVGKGSCTVYVYAQNGMFKKVKVTVK</sequence>
<keyword evidence="1" id="KW-0433">Leucine-rich repeat</keyword>
<dbReference type="GO" id="GO:0035591">
    <property type="term" value="F:signaling adaptor activity"/>
    <property type="evidence" value="ECO:0007669"/>
    <property type="project" value="TreeGrafter"/>
</dbReference>
<dbReference type="Proteomes" id="UP000190814">
    <property type="component" value="Unassembled WGS sequence"/>
</dbReference>
<dbReference type="Pfam" id="PF02368">
    <property type="entry name" value="Big_2"/>
    <property type="match status" value="1"/>
</dbReference>
<dbReference type="Gene3D" id="2.60.40.10">
    <property type="entry name" value="Immunoglobulins"/>
    <property type="match status" value="1"/>
</dbReference>
<dbReference type="SUPFAM" id="SSF49265">
    <property type="entry name" value="Fibronectin type III"/>
    <property type="match status" value="1"/>
</dbReference>
<dbReference type="InterPro" id="IPR013783">
    <property type="entry name" value="Ig-like_fold"/>
</dbReference>
<dbReference type="Pfam" id="PF13516">
    <property type="entry name" value="LRR_6"/>
    <property type="match status" value="1"/>
</dbReference>
<feature type="signal peptide" evidence="3">
    <location>
        <begin position="1"/>
        <end position="28"/>
    </location>
</feature>
<reference evidence="5 6" key="1">
    <citation type="submission" date="2017-02" db="EMBL/GenBank/DDBJ databases">
        <authorList>
            <person name="Peterson S.W."/>
        </authorList>
    </citation>
    <scope>NUCLEOTIDE SEQUENCE [LARGE SCALE GENOMIC DNA]</scope>
    <source>
        <strain evidence="5 6">ATCC 35992</strain>
    </source>
</reference>
<dbReference type="InterPro" id="IPR001119">
    <property type="entry name" value="SLH_dom"/>
</dbReference>
<dbReference type="PANTHER" id="PTHR47566:SF1">
    <property type="entry name" value="PROTEIN NUD1"/>
    <property type="match status" value="1"/>
</dbReference>
<gene>
    <name evidence="5" type="ORF">SAMN02745111_01958</name>
</gene>
<protein>
    <submittedName>
        <fullName evidence="5">S-layer homology domain-containing protein</fullName>
    </submittedName>
</protein>
<dbReference type="EMBL" id="FUXZ01000012">
    <property type="protein sequence ID" value="SKA69990.1"/>
    <property type="molecule type" value="Genomic_DNA"/>
</dbReference>
<dbReference type="Gene3D" id="3.80.10.10">
    <property type="entry name" value="Ribonuclease Inhibitor"/>
    <property type="match status" value="1"/>
</dbReference>
<evidence type="ECO:0000256" key="1">
    <source>
        <dbReference type="ARBA" id="ARBA00022614"/>
    </source>
</evidence>
<dbReference type="InterPro" id="IPR001611">
    <property type="entry name" value="Leu-rich_rpt"/>
</dbReference>
<dbReference type="SMART" id="SM00635">
    <property type="entry name" value="BID_2"/>
    <property type="match status" value="1"/>
</dbReference>
<organism evidence="5 6">
    <name type="scientific">Eubacterium uniforme</name>
    <dbReference type="NCBI Taxonomy" id="39495"/>
    <lineage>
        <taxon>Bacteria</taxon>
        <taxon>Bacillati</taxon>
        <taxon>Bacillota</taxon>
        <taxon>Clostridia</taxon>
        <taxon>Eubacteriales</taxon>
        <taxon>Eubacteriaceae</taxon>
        <taxon>Eubacterium</taxon>
    </lineage>
</organism>
<feature type="domain" description="SLH" evidence="4">
    <location>
        <begin position="441"/>
        <end position="507"/>
    </location>
</feature>
<keyword evidence="6" id="KW-1185">Reference proteome</keyword>
<dbReference type="SUPFAM" id="SSF49373">
    <property type="entry name" value="Invasin/intimin cell-adhesion fragments"/>
    <property type="match status" value="1"/>
</dbReference>
<dbReference type="InterPro" id="IPR032675">
    <property type="entry name" value="LRR_dom_sf"/>
</dbReference>
<dbReference type="STRING" id="39495.SAMN02745111_01958"/>
<dbReference type="InterPro" id="IPR018247">
    <property type="entry name" value="EF_Hand_1_Ca_BS"/>
</dbReference>
<dbReference type="InterPro" id="IPR003343">
    <property type="entry name" value="Big_2"/>
</dbReference>
<dbReference type="InterPro" id="IPR003961">
    <property type="entry name" value="FN3_dom"/>
</dbReference>
<evidence type="ECO:0000313" key="5">
    <source>
        <dbReference type="EMBL" id="SKA69990.1"/>
    </source>
</evidence>
<keyword evidence="2" id="KW-0677">Repeat</keyword>
<dbReference type="AlphaFoldDB" id="A0A1T4VY92"/>
<dbReference type="CDD" id="cd00063">
    <property type="entry name" value="FN3"/>
    <property type="match status" value="1"/>
</dbReference>
<evidence type="ECO:0000256" key="3">
    <source>
        <dbReference type="SAM" id="SignalP"/>
    </source>
</evidence>
<dbReference type="OrthoDB" id="9777383at2"/>
<dbReference type="Gene3D" id="2.60.40.1080">
    <property type="match status" value="1"/>
</dbReference>
<dbReference type="PROSITE" id="PS51272">
    <property type="entry name" value="SLH"/>
    <property type="match status" value="1"/>
</dbReference>
<dbReference type="InterPro" id="IPR052574">
    <property type="entry name" value="CDIRP"/>
</dbReference>
<evidence type="ECO:0000259" key="4">
    <source>
        <dbReference type="PROSITE" id="PS51272"/>
    </source>
</evidence>